<accession>A0ABQ6MKU5</accession>
<keyword evidence="3" id="KW-1185">Reference proteome</keyword>
<proteinExistence type="predicted"/>
<protein>
    <submittedName>
        <fullName evidence="2">Uncharacterized protein</fullName>
    </submittedName>
</protein>
<gene>
    <name evidence="2" type="ORF">TeGR_g1080</name>
</gene>
<evidence type="ECO:0000313" key="3">
    <source>
        <dbReference type="Proteomes" id="UP001165060"/>
    </source>
</evidence>
<organism evidence="2 3">
    <name type="scientific">Tetraparma gracilis</name>
    <dbReference type="NCBI Taxonomy" id="2962635"/>
    <lineage>
        <taxon>Eukaryota</taxon>
        <taxon>Sar</taxon>
        <taxon>Stramenopiles</taxon>
        <taxon>Ochrophyta</taxon>
        <taxon>Bolidophyceae</taxon>
        <taxon>Parmales</taxon>
        <taxon>Triparmaceae</taxon>
        <taxon>Tetraparma</taxon>
    </lineage>
</organism>
<evidence type="ECO:0000313" key="2">
    <source>
        <dbReference type="EMBL" id="GMI27756.1"/>
    </source>
</evidence>
<dbReference type="Proteomes" id="UP001165060">
    <property type="component" value="Unassembled WGS sequence"/>
</dbReference>
<dbReference type="PANTHER" id="PTHR41677">
    <property type="entry name" value="YALI0B19030P"/>
    <property type="match status" value="1"/>
</dbReference>
<sequence>MEFFGHQVPSPVAFGATEPFRLLSDELLDKVRCSIDSLPDHTHHFAPPFASHVVRNATAHSLLLDDLFESKELTSLLSRIAGQRLAPHPMGVERAHINVQKKPTRTWEDEEAGGEDEEPVFGWHKDTQP</sequence>
<dbReference type="EMBL" id="BRYB01004233">
    <property type="protein sequence ID" value="GMI27756.1"/>
    <property type="molecule type" value="Genomic_DNA"/>
</dbReference>
<feature type="compositionally biased region" description="Acidic residues" evidence="1">
    <location>
        <begin position="108"/>
        <end position="119"/>
    </location>
</feature>
<feature type="region of interest" description="Disordered" evidence="1">
    <location>
        <begin position="101"/>
        <end position="129"/>
    </location>
</feature>
<name>A0ABQ6MKU5_9STRA</name>
<dbReference type="PANTHER" id="PTHR41677:SF1">
    <property type="entry name" value="FE2OG DIOXYGENASE DOMAIN-CONTAINING PROTEIN"/>
    <property type="match status" value="1"/>
</dbReference>
<comment type="caution">
    <text evidence="2">The sequence shown here is derived from an EMBL/GenBank/DDBJ whole genome shotgun (WGS) entry which is preliminary data.</text>
</comment>
<reference evidence="2 3" key="1">
    <citation type="journal article" date="2023" name="Commun. Biol.">
        <title>Genome analysis of Parmales, the sister group of diatoms, reveals the evolutionary specialization of diatoms from phago-mixotrophs to photoautotrophs.</title>
        <authorList>
            <person name="Ban H."/>
            <person name="Sato S."/>
            <person name="Yoshikawa S."/>
            <person name="Yamada K."/>
            <person name="Nakamura Y."/>
            <person name="Ichinomiya M."/>
            <person name="Sato N."/>
            <person name="Blanc-Mathieu R."/>
            <person name="Endo H."/>
            <person name="Kuwata A."/>
            <person name="Ogata H."/>
        </authorList>
    </citation>
    <scope>NUCLEOTIDE SEQUENCE [LARGE SCALE GENOMIC DNA]</scope>
</reference>
<evidence type="ECO:0000256" key="1">
    <source>
        <dbReference type="SAM" id="MobiDB-lite"/>
    </source>
</evidence>